<comment type="caution">
    <text evidence="3">The sequence shown here is derived from an EMBL/GenBank/DDBJ whole genome shotgun (WGS) entry which is preliminary data.</text>
</comment>
<evidence type="ECO:0000313" key="3">
    <source>
        <dbReference type="EMBL" id="OGG06396.1"/>
    </source>
</evidence>
<sequence length="376" mass="39753">MSGNFKKLVLIIIFLLLIQFLKSSLFRASKTVRAVGDLSVDWGVEEGKPVFEINNFAPGDADSRYVRIKNNASNIRPVGFRGILRKDSGSLSERLLLTVSSEGVDYYGGSGDKTLVQFFTDGTGPDGIPLFNLASGEEKTVVFKVVFDPDAGNDYQNTSVVFDLNIGIAITVPEECLSVNFKSDPIFGTQNNDRIRGTNGNDLIFAFEGDDRVDSGNGNDCVVGGPGNDKLYNSNGNDLIYGNEGNDILSGSNGSDIIYAGPGNDRITASNGNDKVYGQEGNDFIHGGNGEDELTGGSGSDEILGSNGNDLITGDGHNDILEGGNGNDRIYGGPSDDILEGGNGRDYLDGGDGTDTISGNLGLDTCFSEIKSGCEL</sequence>
<comment type="subcellular location">
    <subcellularLocation>
        <location evidence="1">Secreted</location>
    </subcellularLocation>
</comment>
<dbReference type="InterPro" id="IPR001343">
    <property type="entry name" value="Hemolysn_Ca-bd"/>
</dbReference>
<dbReference type="PROSITE" id="PS00330">
    <property type="entry name" value="HEMOLYSIN_CALCIUM"/>
    <property type="match status" value="2"/>
</dbReference>
<name>A0A1F5Z1W3_9BACT</name>
<dbReference type="InterPro" id="IPR050557">
    <property type="entry name" value="RTX_toxin/Mannuronan_C5-epim"/>
</dbReference>
<dbReference type="GO" id="GO:0005509">
    <property type="term" value="F:calcium ion binding"/>
    <property type="evidence" value="ECO:0007669"/>
    <property type="project" value="InterPro"/>
</dbReference>
<reference evidence="3 4" key="1">
    <citation type="journal article" date="2016" name="Nat. Commun.">
        <title>Thousands of microbial genomes shed light on interconnected biogeochemical processes in an aquifer system.</title>
        <authorList>
            <person name="Anantharaman K."/>
            <person name="Brown C.T."/>
            <person name="Hug L.A."/>
            <person name="Sharon I."/>
            <person name="Castelle C.J."/>
            <person name="Probst A.J."/>
            <person name="Thomas B.C."/>
            <person name="Singh A."/>
            <person name="Wilkins M.J."/>
            <person name="Karaoz U."/>
            <person name="Brodie E.L."/>
            <person name="Williams K.H."/>
            <person name="Hubbard S.S."/>
            <person name="Banfield J.F."/>
        </authorList>
    </citation>
    <scope>NUCLEOTIDE SEQUENCE [LARGE SCALE GENOMIC DNA]</scope>
</reference>
<evidence type="ECO:0000313" key="4">
    <source>
        <dbReference type="Proteomes" id="UP000177354"/>
    </source>
</evidence>
<protein>
    <recommendedName>
        <fullName evidence="5">Calcium-binding protein</fullName>
    </recommendedName>
</protein>
<evidence type="ECO:0008006" key="5">
    <source>
        <dbReference type="Google" id="ProtNLM"/>
    </source>
</evidence>
<dbReference type="InterPro" id="IPR011049">
    <property type="entry name" value="Serralysin-like_metalloprot_C"/>
</dbReference>
<dbReference type="GO" id="GO:0005576">
    <property type="term" value="C:extracellular region"/>
    <property type="evidence" value="ECO:0007669"/>
    <property type="project" value="UniProtKB-SubCell"/>
</dbReference>
<keyword evidence="2" id="KW-0964">Secreted</keyword>
<organism evidence="3 4">
    <name type="scientific">Candidatus Gottesmanbacteria bacterium RIFCSPHIGHO2_01_FULL_40_15</name>
    <dbReference type="NCBI Taxonomy" id="1798376"/>
    <lineage>
        <taxon>Bacteria</taxon>
        <taxon>Candidatus Gottesmaniibacteriota</taxon>
    </lineage>
</organism>
<evidence type="ECO:0000256" key="1">
    <source>
        <dbReference type="ARBA" id="ARBA00004613"/>
    </source>
</evidence>
<dbReference type="PRINTS" id="PR00313">
    <property type="entry name" value="CABNDNGRPT"/>
</dbReference>
<evidence type="ECO:0000256" key="2">
    <source>
        <dbReference type="ARBA" id="ARBA00022525"/>
    </source>
</evidence>
<dbReference type="Pfam" id="PF00353">
    <property type="entry name" value="HemolysinCabind"/>
    <property type="match status" value="5"/>
</dbReference>
<dbReference type="EMBL" id="MFJF01000015">
    <property type="protein sequence ID" value="OGG06396.1"/>
    <property type="molecule type" value="Genomic_DNA"/>
</dbReference>
<dbReference type="Proteomes" id="UP000177354">
    <property type="component" value="Unassembled WGS sequence"/>
</dbReference>
<proteinExistence type="predicted"/>
<dbReference type="PANTHER" id="PTHR38340:SF1">
    <property type="entry name" value="S-LAYER PROTEIN"/>
    <property type="match status" value="1"/>
</dbReference>
<dbReference type="PANTHER" id="PTHR38340">
    <property type="entry name" value="S-LAYER PROTEIN"/>
    <property type="match status" value="1"/>
</dbReference>
<dbReference type="SUPFAM" id="SSF51120">
    <property type="entry name" value="beta-Roll"/>
    <property type="match status" value="3"/>
</dbReference>
<dbReference type="AlphaFoldDB" id="A0A1F5Z1W3"/>
<dbReference type="InterPro" id="IPR018511">
    <property type="entry name" value="Hemolysin-typ_Ca-bd_CS"/>
</dbReference>
<accession>A0A1F5Z1W3</accession>
<dbReference type="Gene3D" id="2.150.10.10">
    <property type="entry name" value="Serralysin-like metalloprotease, C-terminal"/>
    <property type="match status" value="3"/>
</dbReference>
<gene>
    <name evidence="3" type="ORF">A2777_05450</name>
</gene>